<accession>A0A9J6GKR5</accession>
<comment type="caution">
    <text evidence="2">The sequence shown here is derived from an EMBL/GenBank/DDBJ whole genome shotgun (WGS) entry which is preliminary data.</text>
</comment>
<protein>
    <submittedName>
        <fullName evidence="2">Uncharacterized protein</fullName>
    </submittedName>
</protein>
<evidence type="ECO:0000313" key="2">
    <source>
        <dbReference type="EMBL" id="KAH9375167.1"/>
    </source>
</evidence>
<dbReference type="PANTHER" id="PTHR33053:SF24">
    <property type="entry name" value="TRANSPOSASE DOMAIN-CONTAINING PROTEIN"/>
    <property type="match status" value="1"/>
</dbReference>
<reference evidence="2 3" key="1">
    <citation type="journal article" date="2020" name="Cell">
        <title>Large-Scale Comparative Analyses of Tick Genomes Elucidate Their Genetic Diversity and Vector Capacities.</title>
        <authorList>
            <consortium name="Tick Genome and Microbiome Consortium (TIGMIC)"/>
            <person name="Jia N."/>
            <person name="Wang J."/>
            <person name="Shi W."/>
            <person name="Du L."/>
            <person name="Sun Y."/>
            <person name="Zhan W."/>
            <person name="Jiang J.F."/>
            <person name="Wang Q."/>
            <person name="Zhang B."/>
            <person name="Ji P."/>
            <person name="Bell-Sakyi L."/>
            <person name="Cui X.M."/>
            <person name="Yuan T.T."/>
            <person name="Jiang B.G."/>
            <person name="Yang W.F."/>
            <person name="Lam T.T."/>
            <person name="Chang Q.C."/>
            <person name="Ding S.J."/>
            <person name="Wang X.J."/>
            <person name="Zhu J.G."/>
            <person name="Ruan X.D."/>
            <person name="Zhao L."/>
            <person name="Wei J.T."/>
            <person name="Ye R.Z."/>
            <person name="Que T.C."/>
            <person name="Du C.H."/>
            <person name="Zhou Y.H."/>
            <person name="Cheng J.X."/>
            <person name="Dai P.F."/>
            <person name="Guo W.B."/>
            <person name="Han X.H."/>
            <person name="Huang E.J."/>
            <person name="Li L.F."/>
            <person name="Wei W."/>
            <person name="Gao Y.C."/>
            <person name="Liu J.Z."/>
            <person name="Shao H.Z."/>
            <person name="Wang X."/>
            <person name="Wang C.C."/>
            <person name="Yang T.C."/>
            <person name="Huo Q.B."/>
            <person name="Li W."/>
            <person name="Chen H.Y."/>
            <person name="Chen S.E."/>
            <person name="Zhou L.G."/>
            <person name="Ni X.B."/>
            <person name="Tian J.H."/>
            <person name="Sheng Y."/>
            <person name="Liu T."/>
            <person name="Pan Y.S."/>
            <person name="Xia L.Y."/>
            <person name="Li J."/>
            <person name="Zhao F."/>
            <person name="Cao W.C."/>
        </authorList>
    </citation>
    <scope>NUCLEOTIDE SEQUENCE [LARGE SCALE GENOMIC DNA]</scope>
    <source>
        <strain evidence="2">HaeL-2018</strain>
    </source>
</reference>
<dbReference type="Proteomes" id="UP000821853">
    <property type="component" value="Chromosome 5"/>
</dbReference>
<evidence type="ECO:0000256" key="1">
    <source>
        <dbReference type="SAM" id="MobiDB-lite"/>
    </source>
</evidence>
<dbReference type="OMA" id="INIHIRC"/>
<gene>
    <name evidence="2" type="ORF">HPB48_017256</name>
</gene>
<organism evidence="2 3">
    <name type="scientific">Haemaphysalis longicornis</name>
    <name type="common">Bush tick</name>
    <dbReference type="NCBI Taxonomy" id="44386"/>
    <lineage>
        <taxon>Eukaryota</taxon>
        <taxon>Metazoa</taxon>
        <taxon>Ecdysozoa</taxon>
        <taxon>Arthropoda</taxon>
        <taxon>Chelicerata</taxon>
        <taxon>Arachnida</taxon>
        <taxon>Acari</taxon>
        <taxon>Parasitiformes</taxon>
        <taxon>Ixodida</taxon>
        <taxon>Ixodoidea</taxon>
        <taxon>Ixodidae</taxon>
        <taxon>Haemaphysalinae</taxon>
        <taxon>Haemaphysalis</taxon>
    </lineage>
</organism>
<dbReference type="PANTHER" id="PTHR33053">
    <property type="entry name" value="PROTEIN, PUTATIVE-RELATED"/>
    <property type="match status" value="1"/>
</dbReference>
<dbReference type="OrthoDB" id="6612673at2759"/>
<dbReference type="AlphaFoldDB" id="A0A9J6GKR5"/>
<proteinExistence type="predicted"/>
<feature type="region of interest" description="Disordered" evidence="1">
    <location>
        <begin position="17"/>
        <end position="72"/>
    </location>
</feature>
<evidence type="ECO:0000313" key="3">
    <source>
        <dbReference type="Proteomes" id="UP000821853"/>
    </source>
</evidence>
<dbReference type="EMBL" id="JABSTR010000007">
    <property type="protein sequence ID" value="KAH9375167.1"/>
    <property type="molecule type" value="Genomic_DNA"/>
</dbReference>
<dbReference type="VEuPathDB" id="VectorBase:HLOH_049584"/>
<feature type="compositionally biased region" description="Basic and acidic residues" evidence="1">
    <location>
        <begin position="40"/>
        <end position="49"/>
    </location>
</feature>
<keyword evidence="3" id="KW-1185">Reference proteome</keyword>
<sequence length="270" mass="29645">MLAQPRVVGVIRVRATNHQQQGSHDDGGNFNAPHSAGSVVDRRHIESDVARPLSSGDHEFSDNSSVNDDDDEDTTLVFRRKLQEWAVNSKSTHAAVTSLLGVLRSHTCFSSLPSSARALLQTPRSSGVSQRSGGKYRHFGVEAGVRKVLQDFPELPAELSLTFNIDGLELCKSKRTTFWVILGRVNDVQEPFVVSVFFGHSKPSDANDLLSGFVDEMKVLLDDGITVGSQTLPVMLHALVCDAPCQSVCFVHKRPSRFLQLLKVHCERGT</sequence>
<name>A0A9J6GKR5_HAELO</name>